<evidence type="ECO:0000256" key="1">
    <source>
        <dbReference type="SAM" id="SignalP"/>
    </source>
</evidence>
<dbReference type="SUPFAM" id="SSF52540">
    <property type="entry name" value="P-loop containing nucleoside triphosphate hydrolases"/>
    <property type="match status" value="1"/>
</dbReference>
<evidence type="ECO:0008006" key="4">
    <source>
        <dbReference type="Google" id="ProtNLM"/>
    </source>
</evidence>
<sequence length="148" mass="15911">MPRSSLLLLAASAFAAPADDGSSARCTLPDGCPPVNGSQWVGVVSSGSLGPVPSLLLIGTRKGGTTSLSKQLLLHPHVLAPNCAYDRSEWPVRAARTTCVWDKEVRYFSRGVGVGLDFCWYRRRYPCASPPHVTFDGSPDRLALARSR</sequence>
<reference evidence="3" key="1">
    <citation type="journal article" date="2013" name="Nature">
        <title>Pan genome of the phytoplankton Emiliania underpins its global distribution.</title>
        <authorList>
            <person name="Read B.A."/>
            <person name="Kegel J."/>
            <person name="Klute M.J."/>
            <person name="Kuo A."/>
            <person name="Lefebvre S.C."/>
            <person name="Maumus F."/>
            <person name="Mayer C."/>
            <person name="Miller J."/>
            <person name="Monier A."/>
            <person name="Salamov A."/>
            <person name="Young J."/>
            <person name="Aguilar M."/>
            <person name="Claverie J.M."/>
            <person name="Frickenhaus S."/>
            <person name="Gonzalez K."/>
            <person name="Herman E.K."/>
            <person name="Lin Y.C."/>
            <person name="Napier J."/>
            <person name="Ogata H."/>
            <person name="Sarno A.F."/>
            <person name="Shmutz J."/>
            <person name="Schroeder D."/>
            <person name="de Vargas C."/>
            <person name="Verret F."/>
            <person name="von Dassow P."/>
            <person name="Valentin K."/>
            <person name="Van de Peer Y."/>
            <person name="Wheeler G."/>
            <person name="Dacks J.B."/>
            <person name="Delwiche C.F."/>
            <person name="Dyhrman S.T."/>
            <person name="Glockner G."/>
            <person name="John U."/>
            <person name="Richards T."/>
            <person name="Worden A.Z."/>
            <person name="Zhang X."/>
            <person name="Grigoriev I.V."/>
            <person name="Allen A.E."/>
            <person name="Bidle K."/>
            <person name="Borodovsky M."/>
            <person name="Bowler C."/>
            <person name="Brownlee C."/>
            <person name="Cock J.M."/>
            <person name="Elias M."/>
            <person name="Gladyshev V.N."/>
            <person name="Groth M."/>
            <person name="Guda C."/>
            <person name="Hadaegh A."/>
            <person name="Iglesias-Rodriguez M.D."/>
            <person name="Jenkins J."/>
            <person name="Jones B.M."/>
            <person name="Lawson T."/>
            <person name="Leese F."/>
            <person name="Lindquist E."/>
            <person name="Lobanov A."/>
            <person name="Lomsadze A."/>
            <person name="Malik S.B."/>
            <person name="Marsh M.E."/>
            <person name="Mackinder L."/>
            <person name="Mock T."/>
            <person name="Mueller-Roeber B."/>
            <person name="Pagarete A."/>
            <person name="Parker M."/>
            <person name="Probert I."/>
            <person name="Quesneville H."/>
            <person name="Raines C."/>
            <person name="Rensing S.A."/>
            <person name="Riano-Pachon D.M."/>
            <person name="Richier S."/>
            <person name="Rokitta S."/>
            <person name="Shiraiwa Y."/>
            <person name="Soanes D.M."/>
            <person name="van der Giezen M."/>
            <person name="Wahlund T.M."/>
            <person name="Williams B."/>
            <person name="Wilson W."/>
            <person name="Wolfe G."/>
            <person name="Wurch L.L."/>
        </authorList>
    </citation>
    <scope>NUCLEOTIDE SEQUENCE</scope>
</reference>
<dbReference type="AlphaFoldDB" id="A0A0D3IYS8"/>
<protein>
    <recommendedName>
        <fullName evidence="4">Sulfotransferase</fullName>
    </recommendedName>
</protein>
<dbReference type="PaxDb" id="2903-EOD16413"/>
<organism evidence="2 3">
    <name type="scientific">Emiliania huxleyi (strain CCMP1516)</name>
    <dbReference type="NCBI Taxonomy" id="280463"/>
    <lineage>
        <taxon>Eukaryota</taxon>
        <taxon>Haptista</taxon>
        <taxon>Haptophyta</taxon>
        <taxon>Prymnesiophyceae</taxon>
        <taxon>Isochrysidales</taxon>
        <taxon>Noelaerhabdaceae</taxon>
        <taxon>Emiliania</taxon>
    </lineage>
</organism>
<evidence type="ECO:0000313" key="3">
    <source>
        <dbReference type="Proteomes" id="UP000013827"/>
    </source>
</evidence>
<evidence type="ECO:0000313" key="2">
    <source>
        <dbReference type="EnsemblProtists" id="EOD16413"/>
    </source>
</evidence>
<dbReference type="KEGG" id="ehx:EMIHUDRAFT_210828"/>
<dbReference type="RefSeq" id="XP_005768842.1">
    <property type="nucleotide sequence ID" value="XM_005768785.1"/>
</dbReference>
<feature type="chain" id="PRO_5044192940" description="Sulfotransferase" evidence="1">
    <location>
        <begin position="16"/>
        <end position="148"/>
    </location>
</feature>
<dbReference type="Gene3D" id="3.40.50.300">
    <property type="entry name" value="P-loop containing nucleotide triphosphate hydrolases"/>
    <property type="match status" value="1"/>
</dbReference>
<keyword evidence="3" id="KW-1185">Reference proteome</keyword>
<dbReference type="InterPro" id="IPR027417">
    <property type="entry name" value="P-loop_NTPase"/>
</dbReference>
<reference evidence="2" key="2">
    <citation type="submission" date="2024-10" db="UniProtKB">
        <authorList>
            <consortium name="EnsemblProtists"/>
        </authorList>
    </citation>
    <scope>IDENTIFICATION</scope>
</reference>
<keyword evidence="1" id="KW-0732">Signal</keyword>
<feature type="signal peptide" evidence="1">
    <location>
        <begin position="1"/>
        <end position="15"/>
    </location>
</feature>
<dbReference type="GeneID" id="17262431"/>
<accession>A0A0D3IYS8</accession>
<name>A0A0D3IYS8_EMIH1</name>
<proteinExistence type="predicted"/>
<dbReference type="HOGENOM" id="CLU_123074_0_0_1"/>
<dbReference type="Proteomes" id="UP000013827">
    <property type="component" value="Unassembled WGS sequence"/>
</dbReference>
<dbReference type="EnsemblProtists" id="EOD16413">
    <property type="protein sequence ID" value="EOD16413"/>
    <property type="gene ID" value="EMIHUDRAFT_210828"/>
</dbReference>